<sequence length="340" mass="37550">MPVESQSGDYKVRIYPPYRSMLPWDPETAEIAVLDAARLLDRDLTVVADPESLLNGEPCIECDAMQIDFVADDFDRRPGPREDPPTELASELLNNWISRLRLIAGTGWIPRIAAGPFTARMDYLHDDGSELDPDPDLYRRRQFGSGSFNAVALTPGLWAAVGNLPLSYEVSASEELFLDAQALAAQQVGPALVLAFTALETRMTMALDILARMHTVHPSVWEWVSNRRISTAELFISLPLAVAQRSLKEEARLWEGFQKLRKARNTFAHEGKAPVDAVEGARLVGLTREILDWIDGLLPPTAQRPRYDGSADQFQRVMLFATPMAVSDAGDPPADGGAQP</sequence>
<comment type="caution">
    <text evidence="1">The sequence shown here is derived from an EMBL/GenBank/DDBJ whole genome shotgun (WGS) entry which is preliminary data.</text>
</comment>
<evidence type="ECO:0000313" key="1">
    <source>
        <dbReference type="EMBL" id="MFB9818871.1"/>
    </source>
</evidence>
<accession>A0ABV5XWT7</accession>
<gene>
    <name evidence="1" type="ORF">ACFFP1_05085</name>
</gene>
<evidence type="ECO:0000313" key="2">
    <source>
        <dbReference type="Proteomes" id="UP001589702"/>
    </source>
</evidence>
<dbReference type="EMBL" id="JBHMBC010000007">
    <property type="protein sequence ID" value="MFB9818871.1"/>
    <property type="molecule type" value="Genomic_DNA"/>
</dbReference>
<name>A0ABV5XWT7_ARTRM</name>
<evidence type="ECO:0008006" key="3">
    <source>
        <dbReference type="Google" id="ProtNLM"/>
    </source>
</evidence>
<protein>
    <recommendedName>
        <fullName evidence="3">Apea-like HEPN domain-containing protein</fullName>
    </recommendedName>
</protein>
<proteinExistence type="predicted"/>
<organism evidence="1 2">
    <name type="scientific">Arthrobacter ramosus</name>
    <dbReference type="NCBI Taxonomy" id="1672"/>
    <lineage>
        <taxon>Bacteria</taxon>
        <taxon>Bacillati</taxon>
        <taxon>Actinomycetota</taxon>
        <taxon>Actinomycetes</taxon>
        <taxon>Micrococcales</taxon>
        <taxon>Micrococcaceae</taxon>
        <taxon>Arthrobacter</taxon>
    </lineage>
</organism>
<dbReference type="Proteomes" id="UP001589702">
    <property type="component" value="Unassembled WGS sequence"/>
</dbReference>
<keyword evidence="2" id="KW-1185">Reference proteome</keyword>
<reference evidence="1 2" key="1">
    <citation type="submission" date="2024-09" db="EMBL/GenBank/DDBJ databases">
        <authorList>
            <person name="Sun Q."/>
            <person name="Mori K."/>
        </authorList>
    </citation>
    <scope>NUCLEOTIDE SEQUENCE [LARGE SCALE GENOMIC DNA]</scope>
    <source>
        <strain evidence="1 2">JCM 1334</strain>
    </source>
</reference>